<organism evidence="2">
    <name type="scientific">viral metagenome</name>
    <dbReference type="NCBI Taxonomy" id="1070528"/>
    <lineage>
        <taxon>unclassified sequences</taxon>
        <taxon>metagenomes</taxon>
        <taxon>organismal metagenomes</taxon>
    </lineage>
</organism>
<accession>A0A6M3KQT0</accession>
<reference evidence="2" key="1">
    <citation type="submission" date="2020-03" db="EMBL/GenBank/DDBJ databases">
        <title>The deep terrestrial virosphere.</title>
        <authorList>
            <person name="Holmfeldt K."/>
            <person name="Nilsson E."/>
            <person name="Simone D."/>
            <person name="Lopez-Fernandez M."/>
            <person name="Wu X."/>
            <person name="de Brujin I."/>
            <person name="Lundin D."/>
            <person name="Andersson A."/>
            <person name="Bertilsson S."/>
            <person name="Dopson M."/>
        </authorList>
    </citation>
    <scope>NUCLEOTIDE SEQUENCE</scope>
    <source>
        <strain evidence="2">MM415A00192</strain>
        <strain evidence="1">MM415B00178</strain>
    </source>
</reference>
<protein>
    <submittedName>
        <fullName evidence="2">Uncharacterized protein</fullName>
    </submittedName>
</protein>
<proteinExistence type="predicted"/>
<gene>
    <name evidence="2" type="ORF">MM415A00192_0025</name>
    <name evidence="1" type="ORF">MM415B00178_0033</name>
</gene>
<evidence type="ECO:0000313" key="2">
    <source>
        <dbReference type="EMBL" id="QJA84416.1"/>
    </source>
</evidence>
<dbReference type="AlphaFoldDB" id="A0A6M3KQT0"/>
<dbReference type="EMBL" id="MT141574">
    <property type="protein sequence ID" value="QJA67651.1"/>
    <property type="molecule type" value="Genomic_DNA"/>
</dbReference>
<name>A0A6M3KQT0_9ZZZZ</name>
<dbReference type="EMBL" id="MT142529">
    <property type="protein sequence ID" value="QJA84416.1"/>
    <property type="molecule type" value="Genomic_DNA"/>
</dbReference>
<sequence length="50" mass="5581">MAVTWKRIAYADDVGLFEIDIDGGLMPITDVQTDSYYELDVNDDIMPIAA</sequence>
<evidence type="ECO:0000313" key="1">
    <source>
        <dbReference type="EMBL" id="QJA67651.1"/>
    </source>
</evidence>